<dbReference type="InterPro" id="IPR015422">
    <property type="entry name" value="PyrdxlP-dep_Trfase_small"/>
</dbReference>
<protein>
    <recommendedName>
        <fullName evidence="5">Acetylornithine aminotransferase</fullName>
        <shortName evidence="5">ACOAT</shortName>
        <ecNumber evidence="5">2.6.1.11</ecNumber>
    </recommendedName>
</protein>
<dbReference type="InterPro" id="IPR049704">
    <property type="entry name" value="Aminotrans_3_PPA_site"/>
</dbReference>
<dbReference type="FunFam" id="3.40.640.10:FF:000004">
    <property type="entry name" value="Acetylornithine aminotransferase"/>
    <property type="match status" value="1"/>
</dbReference>
<dbReference type="UniPathway" id="UPA00068">
    <property type="reaction ID" value="UER00109"/>
</dbReference>
<dbReference type="PANTHER" id="PTHR11986:SF79">
    <property type="entry name" value="ACETYLORNITHINE AMINOTRANSFERASE, MITOCHONDRIAL"/>
    <property type="match status" value="1"/>
</dbReference>
<dbReference type="GO" id="GO:0006526">
    <property type="term" value="P:L-arginine biosynthetic process"/>
    <property type="evidence" value="ECO:0007669"/>
    <property type="project" value="UniProtKB-UniRule"/>
</dbReference>
<dbReference type="Gene3D" id="3.40.640.10">
    <property type="entry name" value="Type I PLP-dependent aspartate aminotransferase-like (Major domain)"/>
    <property type="match status" value="1"/>
</dbReference>
<feature type="binding site" evidence="5">
    <location>
        <position position="272"/>
    </location>
    <ligand>
        <name>N(2)-acetyl-L-ornithine</name>
        <dbReference type="ChEBI" id="CHEBI:57805"/>
    </ligand>
</feature>
<feature type="binding site" evidence="5">
    <location>
        <position position="135"/>
    </location>
    <ligand>
        <name>N(2)-acetyl-L-ornithine</name>
        <dbReference type="ChEBI" id="CHEBI:57805"/>
    </ligand>
</feature>
<comment type="miscellaneous">
    <text evidence="5">May also have succinyldiaminopimelate aminotransferase activity, thus carrying out the corresponding step in lysine biosynthesis.</text>
</comment>
<evidence type="ECO:0000313" key="7">
    <source>
        <dbReference type="Proteomes" id="UP000186940"/>
    </source>
</evidence>
<accession>A0A1F2P7E3</accession>
<dbReference type="EMBL" id="LYOS01000006">
    <property type="protein sequence ID" value="OFV67229.1"/>
    <property type="molecule type" value="Genomic_DNA"/>
</dbReference>
<feature type="binding site" evidence="5">
    <location>
        <begin position="217"/>
        <end position="220"/>
    </location>
    <ligand>
        <name>pyridoxal 5'-phosphate</name>
        <dbReference type="ChEBI" id="CHEBI:597326"/>
    </ligand>
</feature>
<dbReference type="STRING" id="1838285.SCAL_001671"/>
<keyword evidence="5" id="KW-0963">Cytoplasm</keyword>
<evidence type="ECO:0000256" key="4">
    <source>
        <dbReference type="ARBA" id="ARBA00022898"/>
    </source>
</evidence>
<dbReference type="SUPFAM" id="SSF53383">
    <property type="entry name" value="PLP-dependent transferases"/>
    <property type="match status" value="1"/>
</dbReference>
<comment type="similarity">
    <text evidence="5">Belongs to the class-III pyridoxal-phosphate-dependent aminotransferase family. ArgD subfamily.</text>
</comment>
<feature type="binding site" evidence="5">
    <location>
        <position position="273"/>
    </location>
    <ligand>
        <name>pyridoxal 5'-phosphate</name>
        <dbReference type="ChEBI" id="CHEBI:597326"/>
    </ligand>
</feature>
<keyword evidence="2 5" id="KW-0028">Amino-acid biosynthesis</keyword>
<name>A0A1F2P7E3_9EURY</name>
<dbReference type="AlphaFoldDB" id="A0A1F2P7E3"/>
<dbReference type="InterPro" id="IPR015424">
    <property type="entry name" value="PyrdxlP-dep_Trfase"/>
</dbReference>
<evidence type="ECO:0000256" key="2">
    <source>
        <dbReference type="ARBA" id="ARBA00022605"/>
    </source>
</evidence>
<feature type="binding site" evidence="5">
    <location>
        <position position="132"/>
    </location>
    <ligand>
        <name>pyridoxal 5'-phosphate</name>
        <dbReference type="ChEBI" id="CHEBI:597326"/>
    </ligand>
</feature>
<sequence>MKKLDIIEQEAVWIQPTYTRQPIVLVKGNGAYVWDTEGRKYLDFVAGIAVNNVGHCHPKVVDAIKRQAELLIHTSNLYFTEPQVVLARRLCEIAGMRKAFFCNSGAEAVEGAIKLAKRYTGKSKIIAARGSFHGRTAGSLSLTDSPKYQAPFMPLMPGVEFIPYNDVDALAERIDDETAAVILEPVQGESGVNIPDDDYLKGVREICDEKEVLLIFDEVQTGFGRTGRWFGKDHADVLPDIMTLGKAIAGGLPMGAVLSSEGVEFAPGEHASTFGGGPLICSAAIATIEAIESEDLVRNSAKMGEILLHKLRSLDLSIVREIRGRGLMIGMELEKAGAGIVDIFRESGVLINCTAETVLRFVPPLIIGEREISGLIQVFDERRDEIESV</sequence>
<dbReference type="NCBIfam" id="TIGR00707">
    <property type="entry name" value="argD"/>
    <property type="match status" value="1"/>
</dbReference>
<keyword evidence="1 5" id="KW-0032">Aminotransferase</keyword>
<evidence type="ECO:0000313" key="6">
    <source>
        <dbReference type="EMBL" id="OFV67229.1"/>
    </source>
</evidence>
<dbReference type="PROSITE" id="PS00600">
    <property type="entry name" value="AA_TRANSFER_CLASS_3"/>
    <property type="match status" value="1"/>
</dbReference>
<dbReference type="NCBIfam" id="NF002325">
    <property type="entry name" value="PRK01278.1"/>
    <property type="match status" value="1"/>
</dbReference>
<dbReference type="EC" id="2.6.1.11" evidence="5"/>
<reference evidence="6" key="1">
    <citation type="submission" date="2016-05" db="EMBL/GenBank/DDBJ databases">
        <title>Microbial consortia oxidize butane by reversing methanogenesis.</title>
        <authorList>
            <person name="Laso-Perez R."/>
            <person name="Richter M."/>
            <person name="Wegener G."/>
            <person name="Musat F."/>
        </authorList>
    </citation>
    <scope>NUCLEOTIDE SEQUENCE [LARGE SCALE GENOMIC DNA]</scope>
    <source>
        <strain evidence="6">BOX2</strain>
    </source>
</reference>
<gene>
    <name evidence="5" type="primary">argD</name>
    <name evidence="6" type="ORF">SCAL_001671</name>
</gene>
<proteinExistence type="inferred from homology"/>
<dbReference type="GO" id="GO:0042802">
    <property type="term" value="F:identical protein binding"/>
    <property type="evidence" value="ECO:0007669"/>
    <property type="project" value="TreeGrafter"/>
</dbReference>
<keyword evidence="4 5" id="KW-0663">Pyridoxal phosphate</keyword>
<dbReference type="InterPro" id="IPR015421">
    <property type="entry name" value="PyrdxlP-dep_Trfase_major"/>
</dbReference>
<dbReference type="CDD" id="cd00610">
    <property type="entry name" value="OAT_like"/>
    <property type="match status" value="1"/>
</dbReference>
<feature type="modified residue" description="N6-(pyridoxal phosphate)lysine" evidence="5">
    <location>
        <position position="246"/>
    </location>
</feature>
<dbReference type="PATRIC" id="fig|1838285.3.peg.1696"/>
<dbReference type="InterPro" id="IPR005814">
    <property type="entry name" value="Aminotrans_3"/>
</dbReference>
<dbReference type="HAMAP" id="MF_01107">
    <property type="entry name" value="ArgD_aminotrans_3"/>
    <property type="match status" value="1"/>
</dbReference>
<keyword evidence="5" id="KW-0055">Arginine biosynthesis</keyword>
<organism evidence="6 7">
    <name type="scientific">Candidatus Syntropharchaeum caldarium</name>
    <dbReference type="NCBI Taxonomy" id="1838285"/>
    <lineage>
        <taxon>Archaea</taxon>
        <taxon>Methanobacteriati</taxon>
        <taxon>Methanobacteriota</taxon>
        <taxon>Stenosarchaea group</taxon>
        <taxon>Methanomicrobia</taxon>
        <taxon>Methanosarcinales</taxon>
        <taxon>ANME-2 cluster</taxon>
        <taxon>Candidatus Syntropharchaeum</taxon>
    </lineage>
</organism>
<dbReference type="GO" id="GO:0005737">
    <property type="term" value="C:cytoplasm"/>
    <property type="evidence" value="ECO:0007669"/>
    <property type="project" value="UniProtKB-SubCell"/>
</dbReference>
<dbReference type="Proteomes" id="UP000186940">
    <property type="component" value="Unassembled WGS sequence"/>
</dbReference>
<comment type="subunit">
    <text evidence="5">Homodimer.</text>
</comment>
<comment type="cofactor">
    <cofactor evidence="5">
        <name>pyridoxal 5'-phosphate</name>
        <dbReference type="ChEBI" id="CHEBI:597326"/>
    </cofactor>
    <text evidence="5">Binds 1 pyridoxal phosphate per subunit.</text>
</comment>
<dbReference type="PANTHER" id="PTHR11986">
    <property type="entry name" value="AMINOTRANSFERASE CLASS III"/>
    <property type="match status" value="1"/>
</dbReference>
<comment type="subcellular location">
    <subcellularLocation>
        <location evidence="5">Cytoplasm</location>
    </subcellularLocation>
</comment>
<dbReference type="PIRSF" id="PIRSF000521">
    <property type="entry name" value="Transaminase_4ab_Lys_Orn"/>
    <property type="match status" value="1"/>
</dbReference>
<keyword evidence="7" id="KW-1185">Reference proteome</keyword>
<comment type="caution">
    <text evidence="6">The sequence shown here is derived from an EMBL/GenBank/DDBJ whole genome shotgun (WGS) entry which is preliminary data.</text>
</comment>
<comment type="catalytic activity">
    <reaction evidence="5">
        <text>N(2)-acetyl-L-ornithine + 2-oxoglutarate = N-acetyl-L-glutamate 5-semialdehyde + L-glutamate</text>
        <dbReference type="Rhea" id="RHEA:18049"/>
        <dbReference type="ChEBI" id="CHEBI:16810"/>
        <dbReference type="ChEBI" id="CHEBI:29123"/>
        <dbReference type="ChEBI" id="CHEBI:29985"/>
        <dbReference type="ChEBI" id="CHEBI:57805"/>
        <dbReference type="EC" id="2.6.1.11"/>
    </reaction>
</comment>
<keyword evidence="3 5" id="KW-0808">Transferase</keyword>
<dbReference type="Pfam" id="PF00202">
    <property type="entry name" value="Aminotran_3"/>
    <property type="match status" value="1"/>
</dbReference>
<feature type="binding site" evidence="5">
    <location>
        <begin position="105"/>
        <end position="106"/>
    </location>
    <ligand>
        <name>pyridoxal 5'-phosphate</name>
        <dbReference type="ChEBI" id="CHEBI:597326"/>
    </ligand>
</feature>
<dbReference type="InterPro" id="IPR004636">
    <property type="entry name" value="AcOrn/SuccOrn_fam"/>
</dbReference>
<evidence type="ECO:0000256" key="1">
    <source>
        <dbReference type="ARBA" id="ARBA00022576"/>
    </source>
</evidence>
<evidence type="ECO:0000256" key="5">
    <source>
        <dbReference type="HAMAP-Rule" id="MF_01107"/>
    </source>
</evidence>
<dbReference type="GO" id="GO:0003992">
    <property type="term" value="F:N2-acetyl-L-ornithine:2-oxoglutarate 5-aminotransferase activity"/>
    <property type="evidence" value="ECO:0007669"/>
    <property type="project" value="UniProtKB-UniRule"/>
</dbReference>
<dbReference type="NCBIfam" id="NF002874">
    <property type="entry name" value="PRK03244.1"/>
    <property type="match status" value="1"/>
</dbReference>
<evidence type="ECO:0000256" key="3">
    <source>
        <dbReference type="ARBA" id="ARBA00022679"/>
    </source>
</evidence>
<dbReference type="InterPro" id="IPR050103">
    <property type="entry name" value="Class-III_PLP-dep_AT"/>
</dbReference>
<dbReference type="GO" id="GO:0030170">
    <property type="term" value="F:pyridoxal phosphate binding"/>
    <property type="evidence" value="ECO:0007669"/>
    <property type="project" value="InterPro"/>
</dbReference>
<comment type="pathway">
    <text evidence="5">Amino-acid biosynthesis; L-arginine biosynthesis; N(2)-acetyl-L-ornithine from L-glutamate: step 4/4.</text>
</comment>
<dbReference type="Gene3D" id="3.90.1150.10">
    <property type="entry name" value="Aspartate Aminotransferase, domain 1"/>
    <property type="match status" value="1"/>
</dbReference>